<evidence type="ECO:0000256" key="7">
    <source>
        <dbReference type="ARBA" id="ARBA00022840"/>
    </source>
</evidence>
<dbReference type="PROSITE" id="PS00469">
    <property type="entry name" value="NDPK"/>
    <property type="match status" value="1"/>
</dbReference>
<evidence type="ECO:0000313" key="14">
    <source>
        <dbReference type="Proteomes" id="UP000192223"/>
    </source>
</evidence>
<accession>A0A1W4WQ97</accession>
<dbReference type="GeneID" id="108734933"/>
<evidence type="ECO:0000256" key="12">
    <source>
        <dbReference type="RuleBase" id="RU004013"/>
    </source>
</evidence>
<feature type="domain" description="Nucleoside diphosphate kinase-like" evidence="13">
    <location>
        <begin position="4"/>
        <end position="145"/>
    </location>
</feature>
<keyword evidence="5 12" id="KW-0547">Nucleotide-binding</keyword>
<dbReference type="AlphaFoldDB" id="A0A1W4WQ97"/>
<comment type="similarity">
    <text evidence="1 10 11">Belongs to the NDK family.</text>
</comment>
<sequence>MGYLELTLAILKPNVAVNPVAIKFVKNLIITSNFKIVRSKRQKCKIKELQLFYEEHKDKFFYNRLITFMSSGPSELFILAKENAIQDWRKLLGPTKVYRTQFEEPNSLRGLFGQSDTRNAFHGSDSKESAEREMSIFFPEFNISDWFVSEEQFFVNGEIKFQEDKFIHVIQHT</sequence>
<dbReference type="PROSITE" id="PS51374">
    <property type="entry name" value="NDPK_LIKE"/>
    <property type="match status" value="1"/>
</dbReference>
<keyword evidence="2" id="KW-0963">Cytoplasm</keyword>
<dbReference type="InterPro" id="IPR034907">
    <property type="entry name" value="NDK-like_dom"/>
</dbReference>
<dbReference type="RefSeq" id="XP_018322210.1">
    <property type="nucleotide sequence ID" value="XM_018466708.1"/>
</dbReference>
<organism evidence="14 15">
    <name type="scientific">Agrilus planipennis</name>
    <name type="common">Emerald ash borer</name>
    <name type="synonym">Agrilus marcopoli</name>
    <dbReference type="NCBI Taxonomy" id="224129"/>
    <lineage>
        <taxon>Eukaryota</taxon>
        <taxon>Metazoa</taxon>
        <taxon>Ecdysozoa</taxon>
        <taxon>Arthropoda</taxon>
        <taxon>Hexapoda</taxon>
        <taxon>Insecta</taxon>
        <taxon>Pterygota</taxon>
        <taxon>Neoptera</taxon>
        <taxon>Endopterygota</taxon>
        <taxon>Coleoptera</taxon>
        <taxon>Polyphaga</taxon>
        <taxon>Elateriformia</taxon>
        <taxon>Buprestoidea</taxon>
        <taxon>Buprestidae</taxon>
        <taxon>Agrilinae</taxon>
        <taxon>Agrilus</taxon>
    </lineage>
</organism>
<dbReference type="PRINTS" id="PR01243">
    <property type="entry name" value="NUCDPKINASE"/>
</dbReference>
<evidence type="ECO:0000256" key="9">
    <source>
        <dbReference type="ARBA" id="ARBA00023080"/>
    </source>
</evidence>
<feature type="binding site" evidence="10">
    <location>
        <position position="61"/>
    </location>
    <ligand>
        <name>ATP</name>
        <dbReference type="ChEBI" id="CHEBI:30616"/>
    </ligand>
</feature>
<feature type="binding site" evidence="10">
    <location>
        <position position="95"/>
    </location>
    <ligand>
        <name>ATP</name>
        <dbReference type="ChEBI" id="CHEBI:30616"/>
    </ligand>
</feature>
<name>A0A1W4WQ97_AGRPL</name>
<dbReference type="GO" id="GO:0005524">
    <property type="term" value="F:ATP binding"/>
    <property type="evidence" value="ECO:0007669"/>
    <property type="project" value="UniProtKB-KW"/>
</dbReference>
<dbReference type="InterPro" id="IPR036850">
    <property type="entry name" value="NDK-like_dom_sf"/>
</dbReference>
<dbReference type="OrthoDB" id="25346at2759"/>
<dbReference type="SUPFAM" id="SSF54919">
    <property type="entry name" value="Nucleoside diphosphate kinase, NDK"/>
    <property type="match status" value="1"/>
</dbReference>
<dbReference type="GO" id="GO:0006228">
    <property type="term" value="P:UTP biosynthetic process"/>
    <property type="evidence" value="ECO:0007669"/>
    <property type="project" value="InterPro"/>
</dbReference>
<evidence type="ECO:0000259" key="13">
    <source>
        <dbReference type="SMART" id="SM00562"/>
    </source>
</evidence>
<keyword evidence="8" id="KW-0460">Magnesium</keyword>
<feature type="binding site" evidence="10">
    <location>
        <position position="119"/>
    </location>
    <ligand>
        <name>ATP</name>
        <dbReference type="ChEBI" id="CHEBI:30616"/>
    </ligand>
</feature>
<keyword evidence="9" id="KW-0546">Nucleotide metabolism</keyword>
<dbReference type="Proteomes" id="UP000192223">
    <property type="component" value="Unplaced"/>
</dbReference>
<evidence type="ECO:0000256" key="4">
    <source>
        <dbReference type="ARBA" id="ARBA00022723"/>
    </source>
</evidence>
<keyword evidence="3 12" id="KW-0808">Transferase</keyword>
<dbReference type="Gene3D" id="3.30.70.141">
    <property type="entry name" value="Nucleoside diphosphate kinase-like domain"/>
    <property type="match status" value="1"/>
</dbReference>
<evidence type="ECO:0000256" key="8">
    <source>
        <dbReference type="ARBA" id="ARBA00022842"/>
    </source>
</evidence>
<comment type="catalytic activity">
    <reaction evidence="12">
        <text>a 2'-deoxyribonucleoside 5'-diphosphate + ATP = a 2'-deoxyribonucleoside 5'-triphosphate + ADP</text>
        <dbReference type="Rhea" id="RHEA:44640"/>
        <dbReference type="ChEBI" id="CHEBI:30616"/>
        <dbReference type="ChEBI" id="CHEBI:61560"/>
        <dbReference type="ChEBI" id="CHEBI:73316"/>
        <dbReference type="ChEBI" id="CHEBI:456216"/>
        <dbReference type="EC" id="2.7.4.6"/>
    </reaction>
</comment>
<dbReference type="InParanoid" id="A0A1W4WQ97"/>
<dbReference type="FunCoup" id="A0A1W4WQ97">
    <property type="interactions" value="1830"/>
</dbReference>
<keyword evidence="6 12" id="KW-0418">Kinase</keyword>
<evidence type="ECO:0000256" key="6">
    <source>
        <dbReference type="ARBA" id="ARBA00022777"/>
    </source>
</evidence>
<keyword evidence="7 12" id="KW-0067">ATP-binding</keyword>
<dbReference type="GO" id="GO:0004550">
    <property type="term" value="F:nucleoside diphosphate kinase activity"/>
    <property type="evidence" value="ECO:0007669"/>
    <property type="project" value="UniProtKB-EC"/>
</dbReference>
<dbReference type="InterPro" id="IPR001564">
    <property type="entry name" value="Nucleoside_diP_kinase"/>
</dbReference>
<evidence type="ECO:0000256" key="2">
    <source>
        <dbReference type="ARBA" id="ARBA00022490"/>
    </source>
</evidence>
<dbReference type="Pfam" id="PF00334">
    <property type="entry name" value="NDK"/>
    <property type="match status" value="1"/>
</dbReference>
<protein>
    <recommendedName>
        <fullName evidence="12">Nucleoside diphosphate kinase</fullName>
        <ecNumber evidence="12">2.7.4.6</ecNumber>
    </recommendedName>
</protein>
<keyword evidence="4" id="KW-0479">Metal-binding</keyword>
<evidence type="ECO:0000256" key="11">
    <source>
        <dbReference type="RuleBase" id="RU004011"/>
    </source>
</evidence>
<feature type="binding site" evidence="10">
    <location>
        <position position="89"/>
    </location>
    <ligand>
        <name>ATP</name>
        <dbReference type="ChEBI" id="CHEBI:30616"/>
    </ligand>
</feature>
<dbReference type="STRING" id="224129.A0A1W4WQ97"/>
<feature type="binding site" evidence="10">
    <location>
        <position position="12"/>
    </location>
    <ligand>
        <name>ATP</name>
        <dbReference type="ChEBI" id="CHEBI:30616"/>
    </ligand>
</feature>
<reference evidence="15" key="1">
    <citation type="submission" date="2025-08" db="UniProtKB">
        <authorList>
            <consortium name="RefSeq"/>
        </authorList>
    </citation>
    <scope>IDENTIFICATION</scope>
    <source>
        <tissue evidence="15">Entire body</tissue>
    </source>
</reference>
<dbReference type="GO" id="GO:0006183">
    <property type="term" value="P:GTP biosynthetic process"/>
    <property type="evidence" value="ECO:0007669"/>
    <property type="project" value="InterPro"/>
</dbReference>
<evidence type="ECO:0000256" key="3">
    <source>
        <dbReference type="ARBA" id="ARBA00022679"/>
    </source>
</evidence>
<evidence type="ECO:0000313" key="15">
    <source>
        <dbReference type="RefSeq" id="XP_018322210.1"/>
    </source>
</evidence>
<dbReference type="PANTHER" id="PTHR46161:SF3">
    <property type="entry name" value="NUCLEOSIDE DIPHOSPHATE KINASE DDB_G0292928-RELATED"/>
    <property type="match status" value="1"/>
</dbReference>
<evidence type="ECO:0000256" key="10">
    <source>
        <dbReference type="PROSITE-ProRule" id="PRU00706"/>
    </source>
</evidence>
<dbReference type="SMART" id="SM00562">
    <property type="entry name" value="NDK"/>
    <property type="match status" value="1"/>
</dbReference>
<proteinExistence type="inferred from homology"/>
<evidence type="ECO:0000256" key="1">
    <source>
        <dbReference type="ARBA" id="ARBA00008142"/>
    </source>
</evidence>
<dbReference type="EC" id="2.7.4.6" evidence="12"/>
<feature type="binding site" evidence="10">
    <location>
        <position position="109"/>
    </location>
    <ligand>
        <name>ATP</name>
        <dbReference type="ChEBI" id="CHEBI:30616"/>
    </ligand>
</feature>
<keyword evidence="14" id="KW-1185">Reference proteome</keyword>
<dbReference type="GO" id="GO:0046872">
    <property type="term" value="F:metal ion binding"/>
    <property type="evidence" value="ECO:0007669"/>
    <property type="project" value="UniProtKB-KW"/>
</dbReference>
<dbReference type="InterPro" id="IPR023005">
    <property type="entry name" value="Nucleoside_diP_kinase_AS"/>
</dbReference>
<dbReference type="KEGG" id="apln:108734933"/>
<feature type="active site" description="Pros-phosphohistidine intermediate" evidence="10">
    <location>
        <position position="122"/>
    </location>
</feature>
<dbReference type="PANTHER" id="PTHR46161">
    <property type="entry name" value="NUCLEOSIDE DIPHOSPHATE KINASE"/>
    <property type="match status" value="1"/>
</dbReference>
<dbReference type="GO" id="GO:0006241">
    <property type="term" value="P:CTP biosynthetic process"/>
    <property type="evidence" value="ECO:0007669"/>
    <property type="project" value="InterPro"/>
</dbReference>
<gene>
    <name evidence="15" type="primary">LOC108734933</name>
</gene>
<evidence type="ECO:0000256" key="5">
    <source>
        <dbReference type="ARBA" id="ARBA00022741"/>
    </source>
</evidence>